<evidence type="ECO:0000256" key="5">
    <source>
        <dbReference type="ARBA" id="ARBA00012061"/>
    </source>
</evidence>
<dbReference type="PROSITE" id="PS00911">
    <property type="entry name" value="DHODEHASE_1"/>
    <property type="match status" value="1"/>
</dbReference>
<evidence type="ECO:0000256" key="8">
    <source>
        <dbReference type="ARBA" id="ARBA00022643"/>
    </source>
</evidence>
<reference evidence="15 16" key="1">
    <citation type="submission" date="2018-06" db="EMBL/GenBank/DDBJ databases">
        <authorList>
            <consortium name="Pathogen Informatics"/>
            <person name="Doyle S."/>
        </authorList>
    </citation>
    <scope>NUCLEOTIDE SEQUENCE [LARGE SCALE GENOMIC DNA]</scope>
    <source>
        <strain evidence="15 16">NCTC10702</strain>
    </source>
</reference>
<evidence type="ECO:0000256" key="9">
    <source>
        <dbReference type="ARBA" id="ARBA00022975"/>
    </source>
</evidence>
<evidence type="ECO:0000259" key="14">
    <source>
        <dbReference type="Pfam" id="PF01180"/>
    </source>
</evidence>
<evidence type="ECO:0000256" key="3">
    <source>
        <dbReference type="ARBA" id="ARBA00004715"/>
    </source>
</evidence>
<dbReference type="Pfam" id="PF01180">
    <property type="entry name" value="DHO_dh"/>
    <property type="match status" value="1"/>
</dbReference>
<dbReference type="InterPro" id="IPR005720">
    <property type="entry name" value="Dihydroorotate_DH_cat"/>
</dbReference>
<comment type="catalytic activity">
    <reaction evidence="13">
        <text>(S)-dihydroorotate + NAD(+) = orotate + NADH + H(+)</text>
        <dbReference type="Rhea" id="RHEA:13513"/>
        <dbReference type="ChEBI" id="CHEBI:15378"/>
        <dbReference type="ChEBI" id="CHEBI:30839"/>
        <dbReference type="ChEBI" id="CHEBI:30864"/>
        <dbReference type="ChEBI" id="CHEBI:57540"/>
        <dbReference type="ChEBI" id="CHEBI:57945"/>
        <dbReference type="EC" id="1.3.1.14"/>
    </reaction>
</comment>
<keyword evidence="9" id="KW-0665">Pyrimidine biosynthesis</keyword>
<dbReference type="GO" id="GO:0005737">
    <property type="term" value="C:cytoplasm"/>
    <property type="evidence" value="ECO:0007669"/>
    <property type="project" value="InterPro"/>
</dbReference>
<name>A0A380ENK0_STAAU</name>
<dbReference type="Proteomes" id="UP000254116">
    <property type="component" value="Unassembled WGS sequence"/>
</dbReference>
<dbReference type="GO" id="GO:0005886">
    <property type="term" value="C:plasma membrane"/>
    <property type="evidence" value="ECO:0007669"/>
    <property type="project" value="TreeGrafter"/>
</dbReference>
<keyword evidence="10 15" id="KW-0560">Oxidoreductase</keyword>
<feature type="domain" description="Dihydroorotate dehydrogenase catalytic" evidence="14">
    <location>
        <begin position="4"/>
        <end position="126"/>
    </location>
</feature>
<dbReference type="UniPathway" id="UPA00070">
    <property type="reaction ID" value="UER00945"/>
</dbReference>
<dbReference type="GO" id="GO:0006207">
    <property type="term" value="P:'de novo' pyrimidine nucleobase biosynthetic process"/>
    <property type="evidence" value="ECO:0007669"/>
    <property type="project" value="InterPro"/>
</dbReference>
<comment type="pathway">
    <text evidence="3">Pyrimidine metabolism; UMP biosynthesis via de novo pathway; orotate from (S)-dihydroorotate (NAD(+) route): step 1/1.</text>
</comment>
<dbReference type="InterPro" id="IPR050074">
    <property type="entry name" value="DHO_dehydrogenase"/>
</dbReference>
<accession>A0A380ENK0</accession>
<keyword evidence="7" id="KW-0285">Flavoprotein</keyword>
<comment type="subunit">
    <text evidence="4">Heterotetramer of 2 PyrK and 2 PyrD type B subunits.</text>
</comment>
<keyword evidence="8" id="KW-0288">FMN</keyword>
<evidence type="ECO:0000313" key="15">
    <source>
        <dbReference type="EMBL" id="SUL37983.1"/>
    </source>
</evidence>
<protein>
    <recommendedName>
        <fullName evidence="6">Dihydroorotate dehydrogenase B (NAD(+)), catalytic subunit</fullName>
        <ecNumber evidence="5">1.3.1.14</ecNumber>
    </recommendedName>
    <alternativeName>
        <fullName evidence="11">Dihydroorotate oxidase B</fullName>
    </alternativeName>
    <alternativeName>
        <fullName evidence="12">Orotate reductase (NADH)</fullName>
    </alternativeName>
</protein>
<gene>
    <name evidence="15" type="primary">pyrD_1</name>
    <name evidence="15" type="ORF">NCTC10702_04003</name>
</gene>
<dbReference type="Gene3D" id="3.20.20.70">
    <property type="entry name" value="Aldolase class I"/>
    <property type="match status" value="1"/>
</dbReference>
<dbReference type="EMBL" id="UHBY01000003">
    <property type="protein sequence ID" value="SUL37983.1"/>
    <property type="molecule type" value="Genomic_DNA"/>
</dbReference>
<dbReference type="AlphaFoldDB" id="A0A380ENK0"/>
<comment type="function">
    <text evidence="2">Catalyzes the conversion of dihydroorotate to orotate with NAD(+) as electron acceptor.</text>
</comment>
<dbReference type="InterPro" id="IPR013785">
    <property type="entry name" value="Aldolase_TIM"/>
</dbReference>
<evidence type="ECO:0000256" key="7">
    <source>
        <dbReference type="ARBA" id="ARBA00022630"/>
    </source>
</evidence>
<dbReference type="GO" id="GO:0044205">
    <property type="term" value="P:'de novo' UMP biosynthetic process"/>
    <property type="evidence" value="ECO:0007669"/>
    <property type="project" value="UniProtKB-UniPathway"/>
</dbReference>
<dbReference type="PANTHER" id="PTHR48109:SF4">
    <property type="entry name" value="DIHYDROOROTATE DEHYDROGENASE (QUINONE), MITOCHONDRIAL"/>
    <property type="match status" value="1"/>
</dbReference>
<evidence type="ECO:0000256" key="10">
    <source>
        <dbReference type="ARBA" id="ARBA00023002"/>
    </source>
</evidence>
<dbReference type="InterPro" id="IPR001295">
    <property type="entry name" value="Dihydroorotate_DH_CS"/>
</dbReference>
<evidence type="ECO:0000256" key="13">
    <source>
        <dbReference type="ARBA" id="ARBA00048996"/>
    </source>
</evidence>
<comment type="cofactor">
    <cofactor evidence="1">
        <name>FMN</name>
        <dbReference type="ChEBI" id="CHEBI:58210"/>
    </cofactor>
</comment>
<evidence type="ECO:0000256" key="6">
    <source>
        <dbReference type="ARBA" id="ARBA00018101"/>
    </source>
</evidence>
<evidence type="ECO:0000256" key="4">
    <source>
        <dbReference type="ARBA" id="ARBA00011669"/>
    </source>
</evidence>
<evidence type="ECO:0000256" key="1">
    <source>
        <dbReference type="ARBA" id="ARBA00001917"/>
    </source>
</evidence>
<sequence>MEHLGFGALELGGITPKPQPGNPQPRMFRLLEDDALINRMGFNNIGMNKALSHLRKNAYQVPVGINVGVNKMTPYEARYQDYIKVIDTFKHDVSFFTVNISSPNTENLQNFHDKDEFSMLCQALTAFKNNMM</sequence>
<dbReference type="GO" id="GO:0004589">
    <property type="term" value="F:dihydroorotate dehydrogenase (NAD+) activity"/>
    <property type="evidence" value="ECO:0007669"/>
    <property type="project" value="UniProtKB-EC"/>
</dbReference>
<organism evidence="15 16">
    <name type="scientific">Staphylococcus aureus</name>
    <dbReference type="NCBI Taxonomy" id="1280"/>
    <lineage>
        <taxon>Bacteria</taxon>
        <taxon>Bacillati</taxon>
        <taxon>Bacillota</taxon>
        <taxon>Bacilli</taxon>
        <taxon>Bacillales</taxon>
        <taxon>Staphylococcaceae</taxon>
        <taxon>Staphylococcus</taxon>
    </lineage>
</organism>
<evidence type="ECO:0000313" key="16">
    <source>
        <dbReference type="Proteomes" id="UP000254116"/>
    </source>
</evidence>
<dbReference type="PANTHER" id="PTHR48109">
    <property type="entry name" value="DIHYDROOROTATE DEHYDROGENASE (QUINONE), MITOCHONDRIAL-RELATED"/>
    <property type="match status" value="1"/>
</dbReference>
<evidence type="ECO:0000256" key="2">
    <source>
        <dbReference type="ARBA" id="ARBA00003616"/>
    </source>
</evidence>
<dbReference type="SUPFAM" id="SSF51395">
    <property type="entry name" value="FMN-linked oxidoreductases"/>
    <property type="match status" value="1"/>
</dbReference>
<dbReference type="EC" id="1.3.1.14" evidence="5"/>
<proteinExistence type="predicted"/>
<evidence type="ECO:0000256" key="12">
    <source>
        <dbReference type="ARBA" id="ARBA00032046"/>
    </source>
</evidence>
<evidence type="ECO:0000256" key="11">
    <source>
        <dbReference type="ARBA" id="ARBA00029718"/>
    </source>
</evidence>